<accession>A0ABS6SLV9</accession>
<keyword evidence="3" id="KW-1185">Reference proteome</keyword>
<dbReference type="PANTHER" id="PTHR45947">
    <property type="entry name" value="SULFOQUINOVOSYL TRANSFERASE SQD2"/>
    <property type="match status" value="1"/>
</dbReference>
<evidence type="ECO:0000313" key="2">
    <source>
        <dbReference type="EMBL" id="MBV7265629.1"/>
    </source>
</evidence>
<evidence type="ECO:0000259" key="1">
    <source>
        <dbReference type="Pfam" id="PF13439"/>
    </source>
</evidence>
<dbReference type="Pfam" id="PF13439">
    <property type="entry name" value="Glyco_transf_4"/>
    <property type="match status" value="1"/>
</dbReference>
<name>A0ABS6SLV9_9SPHN</name>
<reference evidence="2 3" key="1">
    <citation type="submission" date="2021-04" db="EMBL/GenBank/DDBJ databases">
        <authorList>
            <person name="Pira H."/>
            <person name="Risdian C."/>
            <person name="Wink J."/>
        </authorList>
    </citation>
    <scope>NUCLEOTIDE SEQUENCE [LARGE SCALE GENOMIC DNA]</scope>
    <source>
        <strain evidence="2 3">WH131</strain>
    </source>
</reference>
<gene>
    <name evidence="2" type="ORF">KCG45_05510</name>
</gene>
<comment type="caution">
    <text evidence="2">The sequence shown here is derived from an EMBL/GenBank/DDBJ whole genome shotgun (WGS) entry which is preliminary data.</text>
</comment>
<dbReference type="CDD" id="cd03814">
    <property type="entry name" value="GT4-like"/>
    <property type="match status" value="1"/>
</dbReference>
<dbReference type="InterPro" id="IPR050194">
    <property type="entry name" value="Glycosyltransferase_grp1"/>
</dbReference>
<feature type="domain" description="Glycosyltransferase subfamily 4-like N-terminal" evidence="1">
    <location>
        <begin position="22"/>
        <end position="173"/>
    </location>
</feature>
<protein>
    <submittedName>
        <fullName evidence="2">Glycosyltransferase family 1 protein</fullName>
    </submittedName>
</protein>
<dbReference type="InterPro" id="IPR028098">
    <property type="entry name" value="Glyco_trans_4-like_N"/>
</dbReference>
<dbReference type="RefSeq" id="WP_218316060.1">
    <property type="nucleotide sequence ID" value="NZ_JAGSPB010000001.1"/>
</dbReference>
<proteinExistence type="predicted"/>
<evidence type="ECO:0000313" key="3">
    <source>
        <dbReference type="Proteomes" id="UP000699975"/>
    </source>
</evidence>
<dbReference type="Proteomes" id="UP000699975">
    <property type="component" value="Unassembled WGS sequence"/>
</dbReference>
<organism evidence="2 3">
    <name type="scientific">Erythrobacter ani</name>
    <dbReference type="NCBI Taxonomy" id="2827235"/>
    <lineage>
        <taxon>Bacteria</taxon>
        <taxon>Pseudomonadati</taxon>
        <taxon>Pseudomonadota</taxon>
        <taxon>Alphaproteobacteria</taxon>
        <taxon>Sphingomonadales</taxon>
        <taxon>Erythrobacteraceae</taxon>
        <taxon>Erythrobacter/Porphyrobacter group</taxon>
        <taxon>Erythrobacter</taxon>
    </lineage>
</organism>
<sequence>MRHASPAPQSVAIVTDAWHPQVNGVVRTLAVTSEVLRQWGHDVTVISPQQYRSFPAPTYPEIRLALTWPGAVGRQLRKIAPDAVHIATEGPLGFAARRYCLARGVPFTTAYHTQFPEYFARRIGLPAKAFWPYIRWFHRPAQRIMVATESIRDQLRQQGLTHLSHWGRGVDLASFYPGAPPPPEYARLDRPIQLYAGRVAVEKNIEAFLASSHPGSKVVVGDGPCRRDLETRFQDAVFLGKRTGTDLAGCYAGADVFVFPSRTDTFGLVMIEALACGTPVAAFPVPGPADILDWSVGAMSEDLNGAIEIALTRDRAACAAFGAGFTWDAATRQFLSALVALRHEECRLLVSEPAM</sequence>
<dbReference type="PANTHER" id="PTHR45947:SF3">
    <property type="entry name" value="SULFOQUINOVOSYL TRANSFERASE SQD2"/>
    <property type="match status" value="1"/>
</dbReference>
<dbReference type="EMBL" id="JAGSPB010000001">
    <property type="protein sequence ID" value="MBV7265629.1"/>
    <property type="molecule type" value="Genomic_DNA"/>
</dbReference>
<dbReference type="Pfam" id="PF13692">
    <property type="entry name" value="Glyco_trans_1_4"/>
    <property type="match status" value="1"/>
</dbReference>